<dbReference type="AlphaFoldDB" id="A0A8G0LFJ0"/>
<evidence type="ECO:0000256" key="1">
    <source>
        <dbReference type="SAM" id="MobiDB-lite"/>
    </source>
</evidence>
<organism evidence="2 3">
    <name type="scientific">Trichoderma simmonsii</name>
    <dbReference type="NCBI Taxonomy" id="1491479"/>
    <lineage>
        <taxon>Eukaryota</taxon>
        <taxon>Fungi</taxon>
        <taxon>Dikarya</taxon>
        <taxon>Ascomycota</taxon>
        <taxon>Pezizomycotina</taxon>
        <taxon>Sordariomycetes</taxon>
        <taxon>Hypocreomycetidae</taxon>
        <taxon>Hypocreales</taxon>
        <taxon>Hypocreaceae</taxon>
        <taxon>Trichoderma</taxon>
    </lineage>
</organism>
<dbReference type="Proteomes" id="UP000826661">
    <property type="component" value="Chromosome III"/>
</dbReference>
<proteinExistence type="predicted"/>
<sequence length="124" mass="13648">MSLRLKILASVASGDNELADHLRAQILPGLDPPRRAVPGPGPSSSGGLSRHPALVDRVQDVENWESLLALLFHRRVPGNCERLRASSHGRRDLGIFFGEVEPALWKPAFVESWRGQESNCHHSS</sequence>
<feature type="compositionally biased region" description="Low complexity" evidence="1">
    <location>
        <begin position="36"/>
        <end position="51"/>
    </location>
</feature>
<dbReference type="EMBL" id="CP075866">
    <property type="protein sequence ID" value="QYS98695.1"/>
    <property type="molecule type" value="Genomic_DNA"/>
</dbReference>
<gene>
    <name evidence="2" type="ORF">H0G86_005863</name>
</gene>
<accession>A0A8G0LFJ0</accession>
<reference evidence="2 3" key="1">
    <citation type="journal article" date="2021" name="BMC Genomics">
        <title>Telomere-to-telomere genome assembly of asparaginase-producing Trichoderma simmonsii.</title>
        <authorList>
            <person name="Chung D."/>
            <person name="Kwon Y.M."/>
            <person name="Yang Y."/>
        </authorList>
    </citation>
    <scope>NUCLEOTIDE SEQUENCE [LARGE SCALE GENOMIC DNA]</scope>
    <source>
        <strain evidence="2 3">GH-Sj1</strain>
    </source>
</reference>
<feature type="region of interest" description="Disordered" evidence="1">
    <location>
        <begin position="29"/>
        <end position="51"/>
    </location>
</feature>
<evidence type="ECO:0000313" key="2">
    <source>
        <dbReference type="EMBL" id="QYS98695.1"/>
    </source>
</evidence>
<protein>
    <submittedName>
        <fullName evidence="2">Uncharacterized protein</fullName>
    </submittedName>
</protein>
<name>A0A8G0LFJ0_9HYPO</name>
<evidence type="ECO:0000313" key="3">
    <source>
        <dbReference type="Proteomes" id="UP000826661"/>
    </source>
</evidence>
<keyword evidence="3" id="KW-1185">Reference proteome</keyword>